<feature type="transmembrane region" description="Helical" evidence="13">
    <location>
        <begin position="808"/>
        <end position="835"/>
    </location>
</feature>
<keyword evidence="5 13" id="KW-0337">GPI-anchor biosynthesis</keyword>
<evidence type="ECO:0000256" key="6">
    <source>
        <dbReference type="ARBA" id="ARBA00022679"/>
    </source>
</evidence>
<accession>A0A9P4P0L8</accession>
<evidence type="ECO:0000256" key="9">
    <source>
        <dbReference type="ARBA" id="ARBA00022989"/>
    </source>
</evidence>
<evidence type="ECO:0000256" key="3">
    <source>
        <dbReference type="ARBA" id="ARBA00005315"/>
    </source>
</evidence>
<comment type="function">
    <text evidence="12 13">Ethanolamine phosphate transferase involved in glycosylphosphatidylinositol-anchor biosynthesis. Transfers ethanolamine phosphate to the GPI second mannose.</text>
</comment>
<keyword evidence="11" id="KW-0325">Glycoprotein</keyword>
<feature type="transmembrane region" description="Helical" evidence="13">
    <location>
        <begin position="688"/>
        <end position="713"/>
    </location>
</feature>
<evidence type="ECO:0000256" key="10">
    <source>
        <dbReference type="ARBA" id="ARBA00023136"/>
    </source>
</evidence>
<evidence type="ECO:0000256" key="5">
    <source>
        <dbReference type="ARBA" id="ARBA00022502"/>
    </source>
</evidence>
<dbReference type="PANTHER" id="PTHR23072:SF0">
    <property type="entry name" value="GPI ETHANOLAMINE PHOSPHATE TRANSFERASE 2"/>
    <property type="match status" value="1"/>
</dbReference>
<dbReference type="SUPFAM" id="SSF53649">
    <property type="entry name" value="Alkaline phosphatase-like"/>
    <property type="match status" value="1"/>
</dbReference>
<sequence>MGTRWRTRNIMLAIANVLVPVAALIFATGFFPYKPFVPGLAAYHVLEYGEPPIPQFDKVIFMVVDALRSDFVYSHSSGFRFTQSLIRSGQALPFTAHATSPTITMPRVKAITTGSIPSFLDVILNFAESDTTSTLANQDTWLAQIKNKRDGNGKLVMYGDDTWLKLFPNTFERSDGTSSFFVSDFTEVDNNVTRHVPHELRADDWDALILHYLGLDHIGHKAGPLSPNMVPKQQEMDGIVHEIYEAMNTFSHLNSTLLVLCGDHGMNEGGNHGGSAPGETSPALVFISPKLKTISSGKESPTLARRDYDYYEKIEQSDIAPTLAGLLGFPVPLNNLGVFIQDFLSLWNDSTDQGQLLLRNALQILDIVKATLPNEQYNGLTSKADCDDDSSPGAELACMWQEIDRDLKTGGLAGPQNEVTLRLLFKFCRRAQDIMSSTASNYDLSRLMAGIVVAILSLILTGLAARNHSVLTNLDGAFFLLNILLYGIMMFASSYVEEEQHFWYWVMGGWLFYISVRKAQKELSVSPPFSFEGDSAPEFLILLALHRITQRWNQTGQKLAGAPDIVHSFWKQYPMLLWCFVALTYFQAMTRIGNHVSHYLKAGTLVGSACAVALCVPAFIFKLAFTASDAPELLVPLMGEGGVALFQGLPLVSTARMIFFLIASEIVWACASRFYIKTERIAKRDLITILHTLLTLFLLTQTRATNIPLFVIFQNQEFILTALALTPTQISVSTLLLGYTSFFAFGNSNAISSIDLSNAYNGVSGYNVLAVGVLLFASNWAGPIYWSEMEHLVVPTKVEQLHEDESPFFSHIALLTLFVTVSLVAVMVACTALRTHLFIWTVFSPKYLYTMAWSIGFHLLVTVGMGGALWLVCGGSENYGFS</sequence>
<name>A0A9P4P0L8_9PEZI</name>
<dbReference type="InterPro" id="IPR002591">
    <property type="entry name" value="Phosphodiest/P_Trfase"/>
</dbReference>
<protein>
    <recommendedName>
        <fullName evidence="4 13">GPI ethanolamine phosphate transferase 2</fullName>
    </recommendedName>
</protein>
<dbReference type="EMBL" id="MU007015">
    <property type="protein sequence ID" value="KAF2434743.1"/>
    <property type="molecule type" value="Genomic_DNA"/>
</dbReference>
<evidence type="ECO:0000256" key="8">
    <source>
        <dbReference type="ARBA" id="ARBA00022824"/>
    </source>
</evidence>
<feature type="transmembrane region" description="Helical" evidence="13">
    <location>
        <begin position="719"/>
        <end position="745"/>
    </location>
</feature>
<comment type="caution">
    <text evidence="15">The sequence shown here is derived from an EMBL/GenBank/DDBJ whole genome shotgun (WGS) entry which is preliminary data.</text>
</comment>
<feature type="transmembrane region" description="Helical" evidence="13">
    <location>
        <begin position="477"/>
        <end position="496"/>
    </location>
</feature>
<keyword evidence="10 13" id="KW-0472">Membrane</keyword>
<evidence type="ECO:0000313" key="15">
    <source>
        <dbReference type="EMBL" id="KAF2434743.1"/>
    </source>
</evidence>
<dbReference type="Pfam" id="PF19316">
    <property type="entry name" value="PIGO_PIGG"/>
    <property type="match status" value="1"/>
</dbReference>
<dbReference type="Proteomes" id="UP000800235">
    <property type="component" value="Unassembled WGS sequence"/>
</dbReference>
<dbReference type="PANTHER" id="PTHR23072">
    <property type="entry name" value="PHOSPHATIDYLINOSITOL GLYCAN-RELATED"/>
    <property type="match status" value="1"/>
</dbReference>
<dbReference type="Pfam" id="PF01663">
    <property type="entry name" value="Phosphodiest"/>
    <property type="match status" value="1"/>
</dbReference>
<feature type="transmembrane region" description="Helical" evidence="13">
    <location>
        <begin position="658"/>
        <end position="676"/>
    </location>
</feature>
<evidence type="ECO:0000256" key="1">
    <source>
        <dbReference type="ARBA" id="ARBA00004477"/>
    </source>
</evidence>
<keyword evidence="6 13" id="KW-0808">Transferase</keyword>
<evidence type="ECO:0000259" key="14">
    <source>
        <dbReference type="Pfam" id="PF19316"/>
    </source>
</evidence>
<proteinExistence type="inferred from homology"/>
<feature type="transmembrane region" description="Helical" evidence="13">
    <location>
        <begin position="847"/>
        <end position="872"/>
    </location>
</feature>
<comment type="subcellular location">
    <subcellularLocation>
        <location evidence="1 13">Endoplasmic reticulum membrane</location>
        <topology evidence="1 13">Multi-pass membrane protein</topology>
    </subcellularLocation>
</comment>
<keyword evidence="7 13" id="KW-0812">Transmembrane</keyword>
<evidence type="ECO:0000256" key="4">
    <source>
        <dbReference type="ARBA" id="ARBA00020830"/>
    </source>
</evidence>
<feature type="domain" description="GPI ethanolamine phosphate transferase 2 C-terminal" evidence="14">
    <location>
        <begin position="439"/>
        <end position="872"/>
    </location>
</feature>
<feature type="transmembrane region" description="Helical" evidence="13">
    <location>
        <begin position="766"/>
        <end position="786"/>
    </location>
</feature>
<dbReference type="GO" id="GO:0005789">
    <property type="term" value="C:endoplasmic reticulum membrane"/>
    <property type="evidence" value="ECO:0007669"/>
    <property type="project" value="UniProtKB-SubCell"/>
</dbReference>
<dbReference type="InterPro" id="IPR037674">
    <property type="entry name" value="PIG-G_N"/>
</dbReference>
<dbReference type="AlphaFoldDB" id="A0A9P4P0L8"/>
<evidence type="ECO:0000256" key="7">
    <source>
        <dbReference type="ARBA" id="ARBA00022692"/>
    </source>
</evidence>
<feature type="transmembrane region" description="Helical" evidence="13">
    <location>
        <begin position="599"/>
        <end position="621"/>
    </location>
</feature>
<organism evidence="15 16">
    <name type="scientific">Tothia fuscella</name>
    <dbReference type="NCBI Taxonomy" id="1048955"/>
    <lineage>
        <taxon>Eukaryota</taxon>
        <taxon>Fungi</taxon>
        <taxon>Dikarya</taxon>
        <taxon>Ascomycota</taxon>
        <taxon>Pezizomycotina</taxon>
        <taxon>Dothideomycetes</taxon>
        <taxon>Pleosporomycetidae</taxon>
        <taxon>Venturiales</taxon>
        <taxon>Cylindrosympodiaceae</taxon>
        <taxon>Tothia</taxon>
    </lineage>
</organism>
<dbReference type="GO" id="GO:0006506">
    <property type="term" value="P:GPI anchor biosynthetic process"/>
    <property type="evidence" value="ECO:0007669"/>
    <property type="project" value="UniProtKB-KW"/>
</dbReference>
<feature type="transmembrane region" description="Helical" evidence="13">
    <location>
        <begin position="12"/>
        <end position="33"/>
    </location>
</feature>
<dbReference type="OrthoDB" id="272139at2759"/>
<dbReference type="Gene3D" id="3.40.720.10">
    <property type="entry name" value="Alkaline Phosphatase, subunit A"/>
    <property type="match status" value="1"/>
</dbReference>
<evidence type="ECO:0000256" key="11">
    <source>
        <dbReference type="ARBA" id="ARBA00023180"/>
    </source>
</evidence>
<dbReference type="InterPro" id="IPR039527">
    <property type="entry name" value="PIGG/GPI7"/>
</dbReference>
<dbReference type="InterPro" id="IPR017850">
    <property type="entry name" value="Alkaline_phosphatase_core_sf"/>
</dbReference>
<feature type="transmembrane region" description="Helical" evidence="13">
    <location>
        <begin position="502"/>
        <end position="519"/>
    </location>
</feature>
<evidence type="ECO:0000256" key="12">
    <source>
        <dbReference type="ARBA" id="ARBA00056729"/>
    </source>
</evidence>
<evidence type="ECO:0000256" key="2">
    <source>
        <dbReference type="ARBA" id="ARBA00004687"/>
    </source>
</evidence>
<reference evidence="15" key="1">
    <citation type="journal article" date="2020" name="Stud. Mycol.">
        <title>101 Dothideomycetes genomes: a test case for predicting lifestyles and emergence of pathogens.</title>
        <authorList>
            <person name="Haridas S."/>
            <person name="Albert R."/>
            <person name="Binder M."/>
            <person name="Bloem J."/>
            <person name="Labutti K."/>
            <person name="Salamov A."/>
            <person name="Andreopoulos B."/>
            <person name="Baker S."/>
            <person name="Barry K."/>
            <person name="Bills G."/>
            <person name="Bluhm B."/>
            <person name="Cannon C."/>
            <person name="Castanera R."/>
            <person name="Culley D."/>
            <person name="Daum C."/>
            <person name="Ezra D."/>
            <person name="Gonzalez J."/>
            <person name="Henrissat B."/>
            <person name="Kuo A."/>
            <person name="Liang C."/>
            <person name="Lipzen A."/>
            <person name="Lutzoni F."/>
            <person name="Magnuson J."/>
            <person name="Mondo S."/>
            <person name="Nolan M."/>
            <person name="Ohm R."/>
            <person name="Pangilinan J."/>
            <person name="Park H.-J."/>
            <person name="Ramirez L."/>
            <person name="Alfaro M."/>
            <person name="Sun H."/>
            <person name="Tritt A."/>
            <person name="Yoshinaga Y."/>
            <person name="Zwiers L.-H."/>
            <person name="Turgeon B."/>
            <person name="Goodwin S."/>
            <person name="Spatafora J."/>
            <person name="Crous P."/>
            <person name="Grigoriev I."/>
        </authorList>
    </citation>
    <scope>NUCLEOTIDE SEQUENCE</scope>
    <source>
        <strain evidence="15">CBS 130266</strain>
    </source>
</reference>
<comment type="similarity">
    <text evidence="3 13">Belongs to the PIGG/PIGN/PIGO family. PIGG subfamily.</text>
</comment>
<keyword evidence="16" id="KW-1185">Reference proteome</keyword>
<dbReference type="InterPro" id="IPR045687">
    <property type="entry name" value="PIGG/GPI7_C"/>
</dbReference>
<dbReference type="GO" id="GO:0051267">
    <property type="term" value="F:CP2 mannose-ethanolamine phosphotransferase activity"/>
    <property type="evidence" value="ECO:0007669"/>
    <property type="project" value="TreeGrafter"/>
</dbReference>
<keyword evidence="8 13" id="KW-0256">Endoplasmic reticulum</keyword>
<comment type="pathway">
    <text evidence="2 13">Glycolipid biosynthesis; glycosylphosphatidylinositol-anchor biosynthesis.</text>
</comment>
<evidence type="ECO:0000256" key="13">
    <source>
        <dbReference type="RuleBase" id="RU367106"/>
    </source>
</evidence>
<gene>
    <name evidence="15" type="ORF">EJ08DRAFT_626858</name>
</gene>
<dbReference type="CDD" id="cd16024">
    <property type="entry name" value="GPI_EPT_2"/>
    <property type="match status" value="1"/>
</dbReference>
<dbReference type="FunFam" id="3.40.720.10:FF:000045">
    <property type="entry name" value="GPI ethanolamine phosphate transferase 2"/>
    <property type="match status" value="1"/>
</dbReference>
<keyword evidence="9 13" id="KW-1133">Transmembrane helix</keyword>
<evidence type="ECO:0000313" key="16">
    <source>
        <dbReference type="Proteomes" id="UP000800235"/>
    </source>
</evidence>
<feature type="transmembrane region" description="Helical" evidence="13">
    <location>
        <begin position="447"/>
        <end position="465"/>
    </location>
</feature>